<sequence length="120" mass="13067">MLRNIPVNMQGYKLMVTEAPQEKTREGENGKSEFVTDREGVQQFVVSLFAKRRVQPGEFAGKGEEIKVTLTADPGEGFEEGVYVQLVDATVSHWENNGRSGLSFKANGLAPANVQIPAAA</sequence>
<keyword evidence="2" id="KW-1185">Reference proteome</keyword>
<dbReference type="EMBL" id="JACHIW010000001">
    <property type="protein sequence ID" value="MBB5154039.1"/>
    <property type="molecule type" value="Genomic_DNA"/>
</dbReference>
<evidence type="ECO:0000313" key="2">
    <source>
        <dbReference type="Proteomes" id="UP000584374"/>
    </source>
</evidence>
<organism evidence="1 2">
    <name type="scientific">Saccharopolyspora phatthalungensis</name>
    <dbReference type="NCBI Taxonomy" id="664693"/>
    <lineage>
        <taxon>Bacteria</taxon>
        <taxon>Bacillati</taxon>
        <taxon>Actinomycetota</taxon>
        <taxon>Actinomycetes</taxon>
        <taxon>Pseudonocardiales</taxon>
        <taxon>Pseudonocardiaceae</taxon>
        <taxon>Saccharopolyspora</taxon>
    </lineage>
</organism>
<dbReference type="AlphaFoldDB" id="A0A840Q5T4"/>
<protein>
    <submittedName>
        <fullName evidence="1">Uncharacterized protein</fullName>
    </submittedName>
</protein>
<reference evidence="1 2" key="1">
    <citation type="submission" date="2020-08" db="EMBL/GenBank/DDBJ databases">
        <title>Sequencing the genomes of 1000 actinobacteria strains.</title>
        <authorList>
            <person name="Klenk H.-P."/>
        </authorList>
    </citation>
    <scope>NUCLEOTIDE SEQUENCE [LARGE SCALE GENOMIC DNA]</scope>
    <source>
        <strain evidence="1 2">DSM 45584</strain>
    </source>
</reference>
<name>A0A840Q5T4_9PSEU</name>
<accession>A0A840Q5T4</accession>
<comment type="caution">
    <text evidence="1">The sequence shown here is derived from an EMBL/GenBank/DDBJ whole genome shotgun (WGS) entry which is preliminary data.</text>
</comment>
<gene>
    <name evidence="1" type="ORF">BJ970_001573</name>
</gene>
<evidence type="ECO:0000313" key="1">
    <source>
        <dbReference type="EMBL" id="MBB5154039.1"/>
    </source>
</evidence>
<proteinExistence type="predicted"/>
<dbReference type="Proteomes" id="UP000584374">
    <property type="component" value="Unassembled WGS sequence"/>
</dbReference>
<dbReference type="RefSeq" id="WP_184725439.1">
    <property type="nucleotide sequence ID" value="NZ_JACHIW010000001.1"/>
</dbReference>